<name>A0AA38T8F2_9ASTR</name>
<organism evidence="1 2">
    <name type="scientific">Centaurea solstitialis</name>
    <name type="common">yellow star-thistle</name>
    <dbReference type="NCBI Taxonomy" id="347529"/>
    <lineage>
        <taxon>Eukaryota</taxon>
        <taxon>Viridiplantae</taxon>
        <taxon>Streptophyta</taxon>
        <taxon>Embryophyta</taxon>
        <taxon>Tracheophyta</taxon>
        <taxon>Spermatophyta</taxon>
        <taxon>Magnoliopsida</taxon>
        <taxon>eudicotyledons</taxon>
        <taxon>Gunneridae</taxon>
        <taxon>Pentapetalae</taxon>
        <taxon>asterids</taxon>
        <taxon>campanulids</taxon>
        <taxon>Asterales</taxon>
        <taxon>Asteraceae</taxon>
        <taxon>Carduoideae</taxon>
        <taxon>Cardueae</taxon>
        <taxon>Centaureinae</taxon>
        <taxon>Centaurea</taxon>
    </lineage>
</organism>
<evidence type="ECO:0000313" key="2">
    <source>
        <dbReference type="Proteomes" id="UP001172457"/>
    </source>
</evidence>
<accession>A0AA38T8F2</accession>
<comment type="caution">
    <text evidence="1">The sequence shown here is derived from an EMBL/GenBank/DDBJ whole genome shotgun (WGS) entry which is preliminary data.</text>
</comment>
<gene>
    <name evidence="1" type="ORF">OSB04_016318</name>
</gene>
<dbReference type="EMBL" id="JARYMX010000004">
    <property type="protein sequence ID" value="KAJ9552273.1"/>
    <property type="molecule type" value="Genomic_DNA"/>
</dbReference>
<sequence>MLCPALQGGSDNDYISVLAITLKQLATSTSRKCNSGRHKVGRSVLINFLYVKLYNIKKHHKKQVPEMIDDVVRMPPYLSFQVRTSKKYARSAMCSIKSCMDKVGYLD</sequence>
<protein>
    <submittedName>
        <fullName evidence="1">Uncharacterized protein</fullName>
    </submittedName>
</protein>
<keyword evidence="2" id="KW-1185">Reference proteome</keyword>
<proteinExistence type="predicted"/>
<dbReference type="AlphaFoldDB" id="A0AA38T8F2"/>
<evidence type="ECO:0000313" key="1">
    <source>
        <dbReference type="EMBL" id="KAJ9552273.1"/>
    </source>
</evidence>
<dbReference type="Proteomes" id="UP001172457">
    <property type="component" value="Chromosome 4"/>
</dbReference>
<reference evidence="1" key="1">
    <citation type="submission" date="2023-03" db="EMBL/GenBank/DDBJ databases">
        <title>Chromosome-scale reference genome and RAD-based genetic map of yellow starthistle (Centaurea solstitialis) reveal putative structural variation and QTLs associated with invader traits.</title>
        <authorList>
            <person name="Reatini B."/>
            <person name="Cang F.A."/>
            <person name="Jiang Q."/>
            <person name="Mckibben M.T.W."/>
            <person name="Barker M.S."/>
            <person name="Rieseberg L.H."/>
            <person name="Dlugosch K.M."/>
        </authorList>
    </citation>
    <scope>NUCLEOTIDE SEQUENCE</scope>
    <source>
        <strain evidence="1">CAN-66</strain>
        <tissue evidence="1">Leaf</tissue>
    </source>
</reference>